<evidence type="ECO:0000256" key="3">
    <source>
        <dbReference type="ARBA" id="ARBA00008915"/>
    </source>
</evidence>
<keyword evidence="5" id="KW-0813">Transport</keyword>
<name>A0ABM0GXI7_SACKO</name>
<keyword evidence="13 17" id="KW-0472">Membrane</keyword>
<dbReference type="PANTHER" id="PTHR13327">
    <property type="entry name" value="NADH-UBIQUINONE OXIDOREDUCTASE ESSS SUBUNIT, MITOCHONDRIAL PRECURSOR"/>
    <property type="match status" value="1"/>
</dbReference>
<evidence type="ECO:0000313" key="18">
    <source>
        <dbReference type="Proteomes" id="UP000694865"/>
    </source>
</evidence>
<dbReference type="Pfam" id="PF10183">
    <property type="entry name" value="ESSS"/>
    <property type="match status" value="1"/>
</dbReference>
<evidence type="ECO:0000256" key="7">
    <source>
        <dbReference type="ARBA" id="ARBA00022692"/>
    </source>
</evidence>
<gene>
    <name evidence="19" type="primary">LOC100377045</name>
</gene>
<keyword evidence="18" id="KW-1185">Reference proteome</keyword>
<evidence type="ECO:0000256" key="16">
    <source>
        <dbReference type="ARBA" id="ARBA00046528"/>
    </source>
</evidence>
<keyword evidence="9" id="KW-0809">Transit peptide</keyword>
<dbReference type="Proteomes" id="UP000694865">
    <property type="component" value="Unplaced"/>
</dbReference>
<evidence type="ECO:0000256" key="8">
    <source>
        <dbReference type="ARBA" id="ARBA00022792"/>
    </source>
</evidence>
<dbReference type="InterPro" id="IPR019329">
    <property type="entry name" value="NADH_UbQ_OxRdtase_ESSS_su"/>
</dbReference>
<evidence type="ECO:0000256" key="4">
    <source>
        <dbReference type="ARBA" id="ARBA00018632"/>
    </source>
</evidence>
<comment type="function">
    <text evidence="1">Accessory subunit of the mitochondrial membrane respiratory chain NADH dehydrogenase (Complex I), that is believed not to be involved in catalysis. Complex I functions in the transfer of electrons from NADH to the respiratory chain. The immediate electron acceptor for the enzyme is believed to be ubiquinone.</text>
</comment>
<keyword evidence="12" id="KW-0496">Mitochondrion</keyword>
<evidence type="ECO:0000256" key="1">
    <source>
        <dbReference type="ARBA" id="ARBA00003195"/>
    </source>
</evidence>
<evidence type="ECO:0000256" key="10">
    <source>
        <dbReference type="ARBA" id="ARBA00022982"/>
    </source>
</evidence>
<evidence type="ECO:0000256" key="5">
    <source>
        <dbReference type="ARBA" id="ARBA00022448"/>
    </source>
</evidence>
<evidence type="ECO:0000256" key="13">
    <source>
        <dbReference type="ARBA" id="ARBA00023136"/>
    </source>
</evidence>
<organism evidence="18 19">
    <name type="scientific">Saccoglossus kowalevskii</name>
    <name type="common">Acorn worm</name>
    <dbReference type="NCBI Taxonomy" id="10224"/>
    <lineage>
        <taxon>Eukaryota</taxon>
        <taxon>Metazoa</taxon>
        <taxon>Hemichordata</taxon>
        <taxon>Enteropneusta</taxon>
        <taxon>Harrimaniidae</taxon>
        <taxon>Saccoglossus</taxon>
    </lineage>
</organism>
<reference evidence="19" key="1">
    <citation type="submission" date="2025-08" db="UniProtKB">
        <authorList>
            <consortium name="RefSeq"/>
        </authorList>
    </citation>
    <scope>IDENTIFICATION</scope>
    <source>
        <tissue evidence="19">Testes</tissue>
    </source>
</reference>
<sequence length="162" mass="18271">MASLMRVARFGRILAPAIARSARLPRPTTYQPIVFSSTSESKKSEFVVGKQTEVDPKRVEEIIREGEREVRDDVNDPGYVGHGFSNDPFMDSLTAKLTFFCSISIFLVFVTLFAHYMPDTTGRVWSAREAERVVAEREAMGQPLINPNFVDPDRISLPDDDE</sequence>
<keyword evidence="8" id="KW-0999">Mitochondrion inner membrane</keyword>
<accession>A0ABM0GXI7</accession>
<evidence type="ECO:0000256" key="11">
    <source>
        <dbReference type="ARBA" id="ARBA00022989"/>
    </source>
</evidence>
<evidence type="ECO:0000256" key="9">
    <source>
        <dbReference type="ARBA" id="ARBA00022946"/>
    </source>
</evidence>
<evidence type="ECO:0000313" key="19">
    <source>
        <dbReference type="RefSeq" id="XP_002739536.1"/>
    </source>
</evidence>
<keyword evidence="11 17" id="KW-1133">Transmembrane helix</keyword>
<comment type="subunit">
    <text evidence="16">Complex I is composed of 45 different subunits. Interacts with BCAP31.</text>
</comment>
<keyword evidence="7 17" id="KW-0812">Transmembrane</keyword>
<dbReference type="PANTHER" id="PTHR13327:SF0">
    <property type="entry name" value="NADH DEHYDROGENASE [UBIQUINONE] 1 BETA SUBCOMPLEX SUBUNIT 11, MITOCHONDRIAL"/>
    <property type="match status" value="1"/>
</dbReference>
<dbReference type="GeneID" id="100377045"/>
<evidence type="ECO:0000256" key="2">
    <source>
        <dbReference type="ARBA" id="ARBA00004434"/>
    </source>
</evidence>
<keyword evidence="6" id="KW-0679">Respiratory chain</keyword>
<protein>
    <recommendedName>
        <fullName evidence="4">NADH dehydrogenase [ubiquinone] 1 beta subcomplex subunit 11, mitochondrial</fullName>
    </recommendedName>
    <alternativeName>
        <fullName evidence="15">Complex I-ESSS</fullName>
    </alternativeName>
    <alternativeName>
        <fullName evidence="14">NADH-ubiquinone oxidoreductase ESSS subunit</fullName>
    </alternativeName>
</protein>
<evidence type="ECO:0000256" key="6">
    <source>
        <dbReference type="ARBA" id="ARBA00022660"/>
    </source>
</evidence>
<evidence type="ECO:0000256" key="15">
    <source>
        <dbReference type="ARBA" id="ARBA00031387"/>
    </source>
</evidence>
<evidence type="ECO:0000256" key="14">
    <source>
        <dbReference type="ARBA" id="ARBA00030753"/>
    </source>
</evidence>
<comment type="subcellular location">
    <subcellularLocation>
        <location evidence="2">Mitochondrion inner membrane</location>
        <topology evidence="2">Single-pass membrane protein</topology>
    </subcellularLocation>
</comment>
<dbReference type="RefSeq" id="XP_002739536.1">
    <property type="nucleotide sequence ID" value="XM_002739490.2"/>
</dbReference>
<keyword evidence="10" id="KW-0249">Electron transport</keyword>
<proteinExistence type="inferred from homology"/>
<feature type="transmembrane region" description="Helical" evidence="17">
    <location>
        <begin position="97"/>
        <end position="117"/>
    </location>
</feature>
<evidence type="ECO:0000256" key="17">
    <source>
        <dbReference type="SAM" id="Phobius"/>
    </source>
</evidence>
<evidence type="ECO:0000256" key="12">
    <source>
        <dbReference type="ARBA" id="ARBA00023128"/>
    </source>
</evidence>
<comment type="similarity">
    <text evidence="3">Belongs to the complex I NDUFB11 subunit family.</text>
</comment>